<feature type="region of interest" description="Disordered" evidence="1">
    <location>
        <begin position="108"/>
        <end position="145"/>
    </location>
</feature>
<feature type="compositionally biased region" description="Low complexity" evidence="1">
    <location>
        <begin position="116"/>
        <end position="145"/>
    </location>
</feature>
<gene>
    <name evidence="3" type="ORF">JKP88DRAFT_250742</name>
</gene>
<accession>A0A835ZKI7</accession>
<reference evidence="3" key="1">
    <citation type="submission" date="2021-02" db="EMBL/GenBank/DDBJ databases">
        <title>First Annotated Genome of the Yellow-green Alga Tribonema minus.</title>
        <authorList>
            <person name="Mahan K.M."/>
        </authorList>
    </citation>
    <scope>NUCLEOTIDE SEQUENCE</scope>
    <source>
        <strain evidence="3">UTEX B ZZ1240</strain>
    </source>
</reference>
<dbReference type="AlphaFoldDB" id="A0A835ZKI7"/>
<dbReference type="Gene3D" id="3.90.1340.10">
    <property type="entry name" value="Phage tail collar domain"/>
    <property type="match status" value="1"/>
</dbReference>
<evidence type="ECO:0000256" key="1">
    <source>
        <dbReference type="SAM" id="MobiDB-lite"/>
    </source>
</evidence>
<organism evidence="3 4">
    <name type="scientific">Tribonema minus</name>
    <dbReference type="NCBI Taxonomy" id="303371"/>
    <lineage>
        <taxon>Eukaryota</taxon>
        <taxon>Sar</taxon>
        <taxon>Stramenopiles</taxon>
        <taxon>Ochrophyta</taxon>
        <taxon>PX clade</taxon>
        <taxon>Xanthophyceae</taxon>
        <taxon>Tribonematales</taxon>
        <taxon>Tribonemataceae</taxon>
        <taxon>Tribonema</taxon>
    </lineage>
</organism>
<dbReference type="InterPro" id="IPR037053">
    <property type="entry name" value="Phage_tail_collar_dom_sf"/>
</dbReference>
<proteinExistence type="predicted"/>
<dbReference type="OrthoDB" id="10062874at2759"/>
<dbReference type="SUPFAM" id="SSF88874">
    <property type="entry name" value="Receptor-binding domain of short tail fibre protein gp12"/>
    <property type="match status" value="1"/>
</dbReference>
<evidence type="ECO:0000313" key="3">
    <source>
        <dbReference type="EMBL" id="KAG5192589.1"/>
    </source>
</evidence>
<evidence type="ECO:0000259" key="2">
    <source>
        <dbReference type="Pfam" id="PF07484"/>
    </source>
</evidence>
<protein>
    <recommendedName>
        <fullName evidence="2">Phage tail collar domain-containing protein</fullName>
    </recommendedName>
</protein>
<name>A0A835ZKI7_9STRA</name>
<dbReference type="InterPro" id="IPR011083">
    <property type="entry name" value="Phage_tail_collar_dom"/>
</dbReference>
<evidence type="ECO:0000313" key="4">
    <source>
        <dbReference type="Proteomes" id="UP000664859"/>
    </source>
</evidence>
<dbReference type="EMBL" id="JAFCMP010000004">
    <property type="protein sequence ID" value="KAG5192589.1"/>
    <property type="molecule type" value="Genomic_DNA"/>
</dbReference>
<feature type="domain" description="Phage tail collar" evidence="2">
    <location>
        <begin position="37"/>
        <end position="80"/>
    </location>
</feature>
<dbReference type="Proteomes" id="UP000664859">
    <property type="component" value="Unassembled WGS sequence"/>
</dbReference>
<comment type="caution">
    <text evidence="3">The sequence shown here is derived from an EMBL/GenBank/DDBJ whole genome shotgun (WGS) entry which is preliminary data.</text>
</comment>
<dbReference type="Pfam" id="PF07484">
    <property type="entry name" value="Collar"/>
    <property type="match status" value="1"/>
</dbReference>
<keyword evidence="4" id="KW-1185">Reference proteome</keyword>
<sequence>MSTKGNYWLNPREVRRLLTNQSLHIGELKWTCRSTDFNGWLVCDGRQLSRETYKDLFDVIGTDFGSGCGNTFNLPDCRSRGIGACGDGGNSLSARARGDAVGAETHTLTVGEMPSHSHTGTTSSNGSHSHTASTAGAHTHTTNATGDNIGLTVINGYGTMTSSDASSGEINNNVTQALTVKSAGDHTHSISSDGAHTHTFTTSSDGAGGAHNNMQPTLFAGNLMIFAGYDYIYM</sequence>